<proteinExistence type="predicted"/>
<reference evidence="1" key="1">
    <citation type="submission" date="2015-08" db="UniProtKB">
        <authorList>
            <consortium name="WormBaseParasite"/>
        </authorList>
    </citation>
    <scope>IDENTIFICATION</scope>
</reference>
<sequence>MISKFCGLKFIFNNIKFFRKDDKKSIIKNDLETDVKERYAVFNRARSLKLIGPNMVSKGSDIFKIDTAVSDILPYER</sequence>
<accession>A0A0K0ES10</accession>
<organism evidence="1">
    <name type="scientific">Strongyloides stercoralis</name>
    <name type="common">Threadworm</name>
    <dbReference type="NCBI Taxonomy" id="6248"/>
    <lineage>
        <taxon>Eukaryota</taxon>
        <taxon>Metazoa</taxon>
        <taxon>Ecdysozoa</taxon>
        <taxon>Nematoda</taxon>
        <taxon>Chromadorea</taxon>
        <taxon>Rhabditida</taxon>
        <taxon>Tylenchina</taxon>
        <taxon>Panagrolaimomorpha</taxon>
        <taxon>Strongyloidoidea</taxon>
        <taxon>Strongyloididae</taxon>
        <taxon>Strongyloides</taxon>
    </lineage>
</organism>
<evidence type="ECO:0000313" key="1">
    <source>
        <dbReference type="WBParaSite" id="SSTP_0001223900.1"/>
    </source>
</evidence>
<dbReference type="WBParaSite" id="SSTP_0001223900.1">
    <property type="protein sequence ID" value="SSTP_0001223900.1"/>
    <property type="gene ID" value="SSTP_0001223900"/>
</dbReference>
<name>A0A0K0ES10_STRER</name>
<protein>
    <submittedName>
        <fullName evidence="1">Uncharacterized protein</fullName>
    </submittedName>
</protein>
<dbReference type="AlphaFoldDB" id="A0A0K0ES10"/>